<protein>
    <submittedName>
        <fullName evidence="1">Uncharacterized protein</fullName>
    </submittedName>
</protein>
<name>A0ACC1QKP0_9HYPO</name>
<evidence type="ECO:0000313" key="2">
    <source>
        <dbReference type="Proteomes" id="UP001148737"/>
    </source>
</evidence>
<accession>A0ACC1QKP0</accession>
<sequence>MRQLHASFACTNQPPTASGQAAEGLSQRENCAEAGAEQQSTENQADRRERARKAIGSLKARRLRRKAEEENHSEARSIDINEILRSRPPKPGHHKNGWRPRKPYDTNRAEDDRKALDELNVERLRYLSNYFAKARPGNVVGPQDNLL</sequence>
<evidence type="ECO:0000313" key="1">
    <source>
        <dbReference type="EMBL" id="KAJ3476922.1"/>
    </source>
</evidence>
<organism evidence="1 2">
    <name type="scientific">Lecanicillium saksenae</name>
    <dbReference type="NCBI Taxonomy" id="468837"/>
    <lineage>
        <taxon>Eukaryota</taxon>
        <taxon>Fungi</taxon>
        <taxon>Dikarya</taxon>
        <taxon>Ascomycota</taxon>
        <taxon>Pezizomycotina</taxon>
        <taxon>Sordariomycetes</taxon>
        <taxon>Hypocreomycetidae</taxon>
        <taxon>Hypocreales</taxon>
        <taxon>Cordycipitaceae</taxon>
        <taxon>Lecanicillium</taxon>
    </lineage>
</organism>
<reference evidence="1" key="1">
    <citation type="submission" date="2022-07" db="EMBL/GenBank/DDBJ databases">
        <title>Genome Sequence of Lecanicillium saksenae.</title>
        <authorList>
            <person name="Buettner E."/>
        </authorList>
    </citation>
    <scope>NUCLEOTIDE SEQUENCE</scope>
    <source>
        <strain evidence="1">VT-O1</strain>
    </source>
</reference>
<dbReference type="Proteomes" id="UP001148737">
    <property type="component" value="Unassembled WGS sequence"/>
</dbReference>
<comment type="caution">
    <text evidence="1">The sequence shown here is derived from an EMBL/GenBank/DDBJ whole genome shotgun (WGS) entry which is preliminary data.</text>
</comment>
<dbReference type="EMBL" id="JANAKD010001726">
    <property type="protein sequence ID" value="KAJ3476922.1"/>
    <property type="molecule type" value="Genomic_DNA"/>
</dbReference>
<proteinExistence type="predicted"/>
<gene>
    <name evidence="1" type="ORF">NLG97_g8982</name>
</gene>
<keyword evidence="2" id="KW-1185">Reference proteome</keyword>